<reference evidence="3 4" key="1">
    <citation type="journal article" date="2011" name="J. Bacteriol.">
        <title>Complete genome sequences of two hemotropic Mycoplasmas, Mycoplasma haemofelis strain Ohio2 and Mycoplasma suis strain Illinois.</title>
        <authorList>
            <person name="Messick J.B."/>
            <person name="Santos A.P."/>
            <person name="Guimaraes A.M."/>
        </authorList>
    </citation>
    <scope>NUCLEOTIDE SEQUENCE [LARGE SCALE GENOMIC DNA]</scope>
    <source>
        <strain evidence="3 4">Illinois</strain>
    </source>
</reference>
<dbReference type="AlphaFoldDB" id="F0QQ75"/>
<keyword evidence="4" id="KW-1185">Reference proteome</keyword>
<gene>
    <name evidence="3" type="ordered locus">MSU_0101</name>
</gene>
<dbReference type="EMBL" id="CP002525">
    <property type="protein sequence ID" value="ADX97645.1"/>
    <property type="molecule type" value="Genomic_DNA"/>
</dbReference>
<sequence>MFTASAWVKIVLAAVSFGGAAGGTYLIKNSSDNYSENHSASSPNQRDNEMSLKMNPEEGIKNDEKGLNPQKELQGVPKDSSLNSENILQEPLVDSFVSQDLSEQTEQVDVITREERETVSSRKIIAETINYWEKEGGKKELTCDRWYEFGSNNQETLESNECESLFNSVWKNREEKPEKILVVKGEKLVNVLVRLDESLMTKETTDISKELKTGLRINGGEMSCLEKGNIDEGRILINCSSVTRTLET</sequence>
<keyword evidence="2" id="KW-0472">Membrane</keyword>
<evidence type="ECO:0000313" key="4">
    <source>
        <dbReference type="Proteomes" id="UP000007484"/>
    </source>
</evidence>
<dbReference type="KEGG" id="mss:MSU_0101"/>
<feature type="compositionally biased region" description="Polar residues" evidence="1">
    <location>
        <begin position="31"/>
        <end position="45"/>
    </location>
</feature>
<keyword evidence="2" id="KW-1133">Transmembrane helix</keyword>
<feature type="region of interest" description="Disordered" evidence="1">
    <location>
        <begin position="58"/>
        <end position="84"/>
    </location>
</feature>
<feature type="region of interest" description="Disordered" evidence="1">
    <location>
        <begin position="31"/>
        <end position="50"/>
    </location>
</feature>
<keyword evidence="2" id="KW-0812">Transmembrane</keyword>
<dbReference type="STRING" id="768700.MSU_0101"/>
<organism evidence="3 4">
    <name type="scientific">Mycoplasma suis (strain Illinois)</name>
    <dbReference type="NCBI Taxonomy" id="768700"/>
    <lineage>
        <taxon>Bacteria</taxon>
        <taxon>Bacillati</taxon>
        <taxon>Mycoplasmatota</taxon>
        <taxon>Mollicutes</taxon>
        <taxon>Mycoplasmataceae</taxon>
        <taxon>Mycoplasma</taxon>
    </lineage>
</organism>
<proteinExistence type="predicted"/>
<evidence type="ECO:0000256" key="1">
    <source>
        <dbReference type="SAM" id="MobiDB-lite"/>
    </source>
</evidence>
<protein>
    <submittedName>
        <fullName evidence="3">Uncharacterized protein</fullName>
    </submittedName>
</protein>
<feature type="transmembrane region" description="Helical" evidence="2">
    <location>
        <begin position="6"/>
        <end position="27"/>
    </location>
</feature>
<dbReference type="Proteomes" id="UP000007484">
    <property type="component" value="Chromosome"/>
</dbReference>
<evidence type="ECO:0000313" key="3">
    <source>
        <dbReference type="EMBL" id="ADX97645.1"/>
    </source>
</evidence>
<name>F0QQ75_MYCSL</name>
<evidence type="ECO:0000256" key="2">
    <source>
        <dbReference type="SAM" id="Phobius"/>
    </source>
</evidence>
<dbReference type="HOGENOM" id="CLU_1119220_0_0_14"/>
<dbReference type="RefSeq" id="WP_013608793.1">
    <property type="nucleotide sequence ID" value="NC_015155.1"/>
</dbReference>
<accession>F0QQ75</accession>